<evidence type="ECO:0000259" key="22">
    <source>
        <dbReference type="Pfam" id="PF07732"/>
    </source>
</evidence>
<comment type="catalytic activity">
    <reaction evidence="19">
        <text>nitric oxide + Fe(III)-[cytochrome c] + H2O = Fe(II)-[cytochrome c] + nitrite + 2 H(+)</text>
        <dbReference type="Rhea" id="RHEA:15233"/>
        <dbReference type="Rhea" id="RHEA-COMP:10350"/>
        <dbReference type="Rhea" id="RHEA-COMP:14399"/>
        <dbReference type="ChEBI" id="CHEBI:15377"/>
        <dbReference type="ChEBI" id="CHEBI:15378"/>
        <dbReference type="ChEBI" id="CHEBI:16301"/>
        <dbReference type="ChEBI" id="CHEBI:16480"/>
        <dbReference type="ChEBI" id="CHEBI:29033"/>
        <dbReference type="ChEBI" id="CHEBI:29034"/>
        <dbReference type="EC" id="1.7.2.1"/>
    </reaction>
</comment>
<dbReference type="SUPFAM" id="SSF49503">
    <property type="entry name" value="Cupredoxins"/>
    <property type="match status" value="2"/>
</dbReference>
<evidence type="ECO:0000256" key="15">
    <source>
        <dbReference type="ARBA" id="ARBA00023002"/>
    </source>
</evidence>
<evidence type="ECO:0000256" key="1">
    <source>
        <dbReference type="ARBA" id="ARBA00001960"/>
    </source>
</evidence>
<dbReference type="InterPro" id="IPR008972">
    <property type="entry name" value="Cupredoxin"/>
</dbReference>
<dbReference type="InterPro" id="IPR001287">
    <property type="entry name" value="NO2-reductase_Cu"/>
</dbReference>
<dbReference type="UniPathway" id="UPA00652">
    <property type="reaction ID" value="UER00707"/>
</dbReference>
<dbReference type="STRING" id="42253.NITMOv2_0073"/>
<protein>
    <recommendedName>
        <fullName evidence="9">Copper-containing nitrite reductase</fullName>
        <ecNumber evidence="8">1.7.2.1</ecNumber>
    </recommendedName>
    <alternativeName>
        <fullName evidence="18">Cu-NIR</fullName>
    </alternativeName>
</protein>
<feature type="domain" description="Plastocyanin-like" evidence="21">
    <location>
        <begin position="217"/>
        <end position="368"/>
    </location>
</feature>
<keyword evidence="16 20" id="KW-0186">Copper</keyword>
<evidence type="ECO:0000256" key="20">
    <source>
        <dbReference type="PIRSR" id="PIRSR601287-1"/>
    </source>
</evidence>
<feature type="binding site" description="type 1 copper site" evidence="20">
    <location>
        <position position="176"/>
    </location>
    <ligand>
        <name>Cu cation</name>
        <dbReference type="ChEBI" id="CHEBI:23378"/>
        <label>1</label>
    </ligand>
</feature>
<evidence type="ECO:0000259" key="21">
    <source>
        <dbReference type="Pfam" id="PF00394"/>
    </source>
</evidence>
<evidence type="ECO:0000256" key="18">
    <source>
        <dbReference type="ARBA" id="ARBA00032356"/>
    </source>
</evidence>
<proteinExistence type="inferred from homology"/>
<evidence type="ECO:0000256" key="2">
    <source>
        <dbReference type="ARBA" id="ARBA00001973"/>
    </source>
</evidence>
<feature type="binding site" description="type 1 copper site" evidence="20">
    <location>
        <position position="136"/>
    </location>
    <ligand>
        <name>Cu cation</name>
        <dbReference type="ChEBI" id="CHEBI:23378"/>
        <label>1</label>
    </ligand>
</feature>
<gene>
    <name evidence="24" type="primary">nirK</name>
    <name evidence="23" type="ORF">NITMOv2_0073</name>
    <name evidence="24" type="ORF">NITMOv2_4708</name>
</gene>
<evidence type="ECO:0000313" key="24">
    <source>
        <dbReference type="EMBL" id="ALA61077.1"/>
    </source>
</evidence>
<feature type="binding site" description="type 1 copper site" evidence="20">
    <location>
        <position position="177"/>
    </location>
    <ligand>
        <name>Cu cation</name>
        <dbReference type="ChEBI" id="CHEBI:23378"/>
        <label>1</label>
    </ligand>
</feature>
<dbReference type="EMBL" id="CP011801">
    <property type="protein sequence ID" value="ALA56515.1"/>
    <property type="molecule type" value="Genomic_DNA"/>
</dbReference>
<feature type="binding site" description="type 1 copper site" evidence="20">
    <location>
        <position position="187"/>
    </location>
    <ligand>
        <name>Cu cation</name>
        <dbReference type="ChEBI" id="CHEBI:23378"/>
        <label>1</label>
    </ligand>
</feature>
<keyword evidence="13" id="KW-0574">Periplasm</keyword>
<dbReference type="PRINTS" id="PR00695">
    <property type="entry name" value="CUNO2RDTASE"/>
</dbReference>
<evidence type="ECO:0000256" key="4">
    <source>
        <dbReference type="ARBA" id="ARBA00004418"/>
    </source>
</evidence>
<evidence type="ECO:0000313" key="23">
    <source>
        <dbReference type="EMBL" id="ALA56515.1"/>
    </source>
</evidence>
<dbReference type="EC" id="1.7.2.1" evidence="8"/>
<keyword evidence="10" id="KW-0285">Flavoprotein</keyword>
<evidence type="ECO:0000313" key="25">
    <source>
        <dbReference type="Proteomes" id="UP000069205"/>
    </source>
</evidence>
<comment type="subcellular location">
    <subcellularLocation>
        <location evidence="4">Periplasm</location>
    </subcellularLocation>
</comment>
<dbReference type="KEGG" id="nmv:NITMOv2_0073"/>
<dbReference type="GO" id="GO:0042597">
    <property type="term" value="C:periplasmic space"/>
    <property type="evidence" value="ECO:0007669"/>
    <property type="project" value="UniProtKB-SubCell"/>
</dbReference>
<sequence length="383" mass="41633">MPIMVEDAQARRDVVAYLGTLAHESSNMDTAGHDLSMVTTAASKEVADLVAKLERVKLDLVPPPMLPLHDQATTGDPKVVVVELTVQEKKWVLDSDGTAIMALTYNGSIPAPAIVAHEGDYVELTIRNPSSNLMEHNIDLHAVTGKLGGAALTTVTPGNQATIRFKATKSGTFLYHCAPEGIMTPYHVTHGMTGVILVLPRQGLTDEKGNSLTYDRAYYIGENDFYVPRDATGKFKQYSFSGEDLNDWVASMHSLTPSHIVFNGRVGGLTGKDAMKAKVGERVLFIHMQGNRDTRPHLIGGHGDYVWETGSFSSPPLKDVQTWFVRGGAAGAALYTFKQPGLYVYLNHNLIEAVEFGAAGHVMVEGGWNSELLQSLYHGSLKQ</sequence>
<reference evidence="24 25" key="1">
    <citation type="journal article" date="2015" name="Proc. Natl. Acad. Sci. U.S.A.">
        <title>Expanded metabolic versatility of ubiquitous nitrite-oxidizing bacteria from the genus Nitrospira.</title>
        <authorList>
            <person name="Koch H."/>
            <person name="Lucker S."/>
            <person name="Albertsen M."/>
            <person name="Kitzinger K."/>
            <person name="Herbold C."/>
            <person name="Spieck E."/>
            <person name="Nielsen P.H."/>
            <person name="Wagner M."/>
            <person name="Daims H."/>
        </authorList>
    </citation>
    <scope>NUCLEOTIDE SEQUENCE [LARGE SCALE GENOMIC DNA]</scope>
    <source>
        <strain evidence="24 25">NSP M-1</strain>
    </source>
</reference>
<dbReference type="InterPro" id="IPR011707">
    <property type="entry name" value="Cu-oxidase-like_N"/>
</dbReference>
<dbReference type="Pfam" id="PF07732">
    <property type="entry name" value="Cu-oxidase_3"/>
    <property type="match status" value="1"/>
</dbReference>
<name>A0A0K2GKC8_NITMO</name>
<keyword evidence="12" id="KW-0677">Repeat</keyword>
<comment type="cofactor">
    <cofactor evidence="2 20">
        <name>Cu(2+)</name>
        <dbReference type="ChEBI" id="CHEBI:29036"/>
    </cofactor>
</comment>
<organism evidence="24 25">
    <name type="scientific">Nitrospira moscoviensis</name>
    <dbReference type="NCBI Taxonomy" id="42253"/>
    <lineage>
        <taxon>Bacteria</taxon>
        <taxon>Pseudomonadati</taxon>
        <taxon>Nitrospirota</taxon>
        <taxon>Nitrospiria</taxon>
        <taxon>Nitrospirales</taxon>
        <taxon>Nitrospiraceae</taxon>
        <taxon>Nitrospira</taxon>
    </lineage>
</organism>
<dbReference type="Gene3D" id="2.60.40.420">
    <property type="entry name" value="Cupredoxins - blue copper proteins"/>
    <property type="match status" value="2"/>
</dbReference>
<feature type="binding site" description="type 1 copper site" evidence="20">
    <location>
        <position position="348"/>
    </location>
    <ligand>
        <name>Cu cation</name>
        <dbReference type="ChEBI" id="CHEBI:23378"/>
        <label>1</label>
    </ligand>
</feature>
<dbReference type="EMBL" id="CP011801">
    <property type="protein sequence ID" value="ALA61077.1"/>
    <property type="molecule type" value="Genomic_DNA"/>
</dbReference>
<keyword evidence="11 20" id="KW-0479">Metal-binding</keyword>
<feature type="domain" description="Plastocyanin-like" evidence="22">
    <location>
        <begin position="95"/>
        <end position="202"/>
    </location>
</feature>
<dbReference type="GO" id="GO:0050421">
    <property type="term" value="F:nitrite reductase (NO-forming) activity"/>
    <property type="evidence" value="ECO:0007669"/>
    <property type="project" value="UniProtKB-EC"/>
</dbReference>
<evidence type="ECO:0000256" key="10">
    <source>
        <dbReference type="ARBA" id="ARBA00022630"/>
    </source>
</evidence>
<evidence type="ECO:0000256" key="7">
    <source>
        <dbReference type="ARBA" id="ARBA00011233"/>
    </source>
</evidence>
<dbReference type="Pfam" id="PF00394">
    <property type="entry name" value="Cu-oxidase"/>
    <property type="match status" value="1"/>
</dbReference>
<feature type="binding site" description="type 1 copper site" evidence="20">
    <location>
        <position position="141"/>
    </location>
    <ligand>
        <name>Cu cation</name>
        <dbReference type="ChEBI" id="CHEBI:23378"/>
        <label>1</label>
    </ligand>
</feature>
<evidence type="ECO:0000256" key="8">
    <source>
        <dbReference type="ARBA" id="ARBA00011882"/>
    </source>
</evidence>
<dbReference type="PATRIC" id="fig|42253.5.peg.4640"/>
<evidence type="ECO:0000256" key="19">
    <source>
        <dbReference type="ARBA" id="ARBA00049340"/>
    </source>
</evidence>
<evidence type="ECO:0000256" key="14">
    <source>
        <dbReference type="ARBA" id="ARBA00022827"/>
    </source>
</evidence>
<accession>A0A0K2GKC8</accession>
<dbReference type="InterPro" id="IPR001117">
    <property type="entry name" value="Cu-oxidase_2nd"/>
</dbReference>
<evidence type="ECO:0000256" key="6">
    <source>
        <dbReference type="ARBA" id="ARBA00010609"/>
    </source>
</evidence>
<comment type="cofactor">
    <cofactor evidence="3">
        <name>FAD</name>
        <dbReference type="ChEBI" id="CHEBI:57692"/>
    </cofactor>
</comment>
<dbReference type="KEGG" id="nmv:NITMOv2_4708"/>
<dbReference type="NCBIfam" id="TIGR02376">
    <property type="entry name" value="Cu_nitrite_red"/>
    <property type="match status" value="1"/>
</dbReference>
<dbReference type="AlphaFoldDB" id="A0A0K2GKC8"/>
<evidence type="ECO:0000256" key="12">
    <source>
        <dbReference type="ARBA" id="ARBA00022737"/>
    </source>
</evidence>
<evidence type="ECO:0000256" key="3">
    <source>
        <dbReference type="ARBA" id="ARBA00001974"/>
    </source>
</evidence>
<evidence type="ECO:0000256" key="16">
    <source>
        <dbReference type="ARBA" id="ARBA00023008"/>
    </source>
</evidence>
<evidence type="ECO:0000256" key="11">
    <source>
        <dbReference type="ARBA" id="ARBA00022723"/>
    </source>
</evidence>
<keyword evidence="15 24" id="KW-0560">Oxidoreductase</keyword>
<dbReference type="GO" id="GO:0042128">
    <property type="term" value="P:nitrate assimilation"/>
    <property type="evidence" value="ECO:0007669"/>
    <property type="project" value="UniProtKB-KW"/>
</dbReference>
<dbReference type="GO" id="GO:0019333">
    <property type="term" value="P:denitrification pathway"/>
    <property type="evidence" value="ECO:0007669"/>
    <property type="project" value="UniProtKB-UniPathway"/>
</dbReference>
<comment type="similarity">
    <text evidence="6">Belongs to the multicopper oxidase family.</text>
</comment>
<comment type="subunit">
    <text evidence="7">Homotrimer.</text>
</comment>
<keyword evidence="17" id="KW-0534">Nitrate assimilation</keyword>
<comment type="cofactor">
    <cofactor evidence="1 20">
        <name>Cu(+)</name>
        <dbReference type="ChEBI" id="CHEBI:49552"/>
    </cofactor>
</comment>
<keyword evidence="25" id="KW-1185">Reference proteome</keyword>
<evidence type="ECO:0000256" key="9">
    <source>
        <dbReference type="ARBA" id="ARBA00017290"/>
    </source>
</evidence>
<keyword evidence="14" id="KW-0274">FAD</keyword>
<evidence type="ECO:0000256" key="13">
    <source>
        <dbReference type="ARBA" id="ARBA00022764"/>
    </source>
</evidence>
<dbReference type="Proteomes" id="UP000069205">
    <property type="component" value="Chromosome"/>
</dbReference>
<comment type="pathway">
    <text evidence="5">Nitrogen metabolism; nitrate reduction (denitrification); dinitrogen from nitrate: step 2/4.</text>
</comment>
<feature type="binding site" description="type 1 copper site" evidence="20">
    <location>
        <position position="192"/>
    </location>
    <ligand>
        <name>Cu cation</name>
        <dbReference type="ChEBI" id="CHEBI:23378"/>
        <label>1</label>
    </ligand>
</feature>
<dbReference type="GO" id="GO:0005507">
    <property type="term" value="F:copper ion binding"/>
    <property type="evidence" value="ECO:0007669"/>
    <property type="project" value="InterPro"/>
</dbReference>
<evidence type="ECO:0000256" key="5">
    <source>
        <dbReference type="ARBA" id="ARBA00005127"/>
    </source>
</evidence>
<evidence type="ECO:0000256" key="17">
    <source>
        <dbReference type="ARBA" id="ARBA00023063"/>
    </source>
</evidence>